<evidence type="ECO:0000313" key="2">
    <source>
        <dbReference type="Proteomes" id="UP000789901"/>
    </source>
</evidence>
<comment type="caution">
    <text evidence="1">The sequence shown here is derived from an EMBL/GenBank/DDBJ whole genome shotgun (WGS) entry which is preliminary data.</text>
</comment>
<keyword evidence="2" id="KW-1185">Reference proteome</keyword>
<accession>A0ABN7VHG9</accession>
<feature type="non-terminal residue" evidence="1">
    <location>
        <position position="1"/>
    </location>
</feature>
<protein>
    <submittedName>
        <fullName evidence="1">16821_t:CDS:1</fullName>
    </submittedName>
</protein>
<dbReference type="EMBL" id="CAJVQB010015040">
    <property type="protein sequence ID" value="CAG8772148.1"/>
    <property type="molecule type" value="Genomic_DNA"/>
</dbReference>
<proteinExistence type="predicted"/>
<gene>
    <name evidence="1" type="ORF">GMARGA_LOCUS18655</name>
</gene>
<sequence length="186" mass="21715">KSFSEYEHYMIKKLYANQISWAKAYVPLQFNAGIQSTQSVKLFNAIIKKSLNNTSTLWKVKKELYLDIMSDNFIEDVVNELQAILKFILSSINISKIIEIWKLTITKRIICRHFQQVMLYSNIARFHISIILIQWYKDGILVKLDKVLKNLLAFIALKPLADNPIQANLLLKVYEIFKALAIKKYS</sequence>
<organism evidence="1 2">
    <name type="scientific">Gigaspora margarita</name>
    <dbReference type="NCBI Taxonomy" id="4874"/>
    <lineage>
        <taxon>Eukaryota</taxon>
        <taxon>Fungi</taxon>
        <taxon>Fungi incertae sedis</taxon>
        <taxon>Mucoromycota</taxon>
        <taxon>Glomeromycotina</taxon>
        <taxon>Glomeromycetes</taxon>
        <taxon>Diversisporales</taxon>
        <taxon>Gigasporaceae</taxon>
        <taxon>Gigaspora</taxon>
    </lineage>
</organism>
<name>A0ABN7VHG9_GIGMA</name>
<evidence type="ECO:0000313" key="1">
    <source>
        <dbReference type="EMBL" id="CAG8772148.1"/>
    </source>
</evidence>
<reference evidence="1 2" key="1">
    <citation type="submission" date="2021-06" db="EMBL/GenBank/DDBJ databases">
        <authorList>
            <person name="Kallberg Y."/>
            <person name="Tangrot J."/>
            <person name="Rosling A."/>
        </authorList>
    </citation>
    <scope>NUCLEOTIDE SEQUENCE [LARGE SCALE GENOMIC DNA]</scope>
    <source>
        <strain evidence="1 2">120-4 pot B 10/14</strain>
    </source>
</reference>
<dbReference type="Proteomes" id="UP000789901">
    <property type="component" value="Unassembled WGS sequence"/>
</dbReference>